<dbReference type="InterPro" id="IPR012429">
    <property type="entry name" value="HGSNAT_cat"/>
</dbReference>
<feature type="transmembrane region" description="Helical" evidence="1">
    <location>
        <begin position="93"/>
        <end position="110"/>
    </location>
</feature>
<keyword evidence="1" id="KW-0472">Membrane</keyword>
<accession>A0A3B0LY44</accession>
<evidence type="ECO:0000259" key="2">
    <source>
        <dbReference type="Pfam" id="PF07786"/>
    </source>
</evidence>
<organism evidence="3">
    <name type="scientific">Arsenophonus endosymbiont of Trialeurodes vaporariorum</name>
    <dbReference type="NCBI Taxonomy" id="235567"/>
    <lineage>
        <taxon>Bacteria</taxon>
        <taxon>Pseudomonadati</taxon>
        <taxon>Pseudomonadota</taxon>
        <taxon>Gammaproteobacteria</taxon>
        <taxon>Enterobacterales</taxon>
        <taxon>Morganellaceae</taxon>
        <taxon>Arsenophonus</taxon>
    </lineage>
</organism>
<reference evidence="3" key="1">
    <citation type="submission" date="2018-04" db="EMBL/GenBank/DDBJ databases">
        <authorList>
            <person name="Go L.Y."/>
            <person name="Mitchell J.A."/>
        </authorList>
    </citation>
    <scope>NUCLEOTIDE SEQUENCE</scope>
    <source>
        <strain evidence="3">ARTV</strain>
    </source>
</reference>
<keyword evidence="1" id="KW-1133">Transmembrane helix</keyword>
<evidence type="ECO:0000313" key="3">
    <source>
        <dbReference type="EMBL" id="SSW94893.1"/>
    </source>
</evidence>
<protein>
    <recommendedName>
        <fullName evidence="2">Heparan-alpha-glucosaminide N-acetyltransferase catalytic domain-containing protein</fullName>
    </recommendedName>
</protein>
<gene>
    <name evidence="3" type="ORF">ARTV_0547</name>
</gene>
<evidence type="ECO:0000256" key="1">
    <source>
        <dbReference type="SAM" id="Phobius"/>
    </source>
</evidence>
<keyword evidence="1" id="KW-0812">Transmembrane</keyword>
<name>A0A3B0LY44_9GAMM</name>
<dbReference type="AlphaFoldDB" id="A0A3B0LY44"/>
<feature type="transmembrane region" description="Helical" evidence="1">
    <location>
        <begin position="39"/>
        <end position="55"/>
    </location>
</feature>
<dbReference type="EMBL" id="UFQR01000002">
    <property type="protein sequence ID" value="SSW94893.1"/>
    <property type="molecule type" value="Genomic_DNA"/>
</dbReference>
<feature type="domain" description="Heparan-alpha-glucosaminide N-acetyltransferase catalytic" evidence="2">
    <location>
        <begin position="4"/>
        <end position="110"/>
    </location>
</feature>
<sequence length="111" mass="12979">MINFAWTFQLPPPKIFLQVICTIGFSMIALAILLWLPRWLLVVLTVLLIAGHNLLDTLHFPTDHFMHIYWAVLHDREWIEITDSIKARTSYPILPWIGLIIFGYLASSWFT</sequence>
<feature type="transmembrane region" description="Helical" evidence="1">
    <location>
        <begin position="15"/>
        <end position="34"/>
    </location>
</feature>
<dbReference type="Pfam" id="PF07786">
    <property type="entry name" value="HGSNAT_cat"/>
    <property type="match status" value="1"/>
</dbReference>
<proteinExistence type="predicted"/>